<comment type="caution">
    <text evidence="1">The sequence shown here is derived from an EMBL/GenBank/DDBJ whole genome shotgun (WGS) entry which is preliminary data.</text>
</comment>
<protein>
    <submittedName>
        <fullName evidence="1">Uncharacterized protein</fullName>
    </submittedName>
</protein>
<dbReference type="EMBL" id="BLXT01006999">
    <property type="protein sequence ID" value="GFO35390.1"/>
    <property type="molecule type" value="Genomic_DNA"/>
</dbReference>
<evidence type="ECO:0000313" key="1">
    <source>
        <dbReference type="EMBL" id="GFO35390.1"/>
    </source>
</evidence>
<reference evidence="1 2" key="1">
    <citation type="journal article" date="2021" name="Elife">
        <title>Chloroplast acquisition without the gene transfer in kleptoplastic sea slugs, Plakobranchus ocellatus.</title>
        <authorList>
            <person name="Maeda T."/>
            <person name="Takahashi S."/>
            <person name="Yoshida T."/>
            <person name="Shimamura S."/>
            <person name="Takaki Y."/>
            <person name="Nagai Y."/>
            <person name="Toyoda A."/>
            <person name="Suzuki Y."/>
            <person name="Arimoto A."/>
            <person name="Ishii H."/>
            <person name="Satoh N."/>
            <person name="Nishiyama T."/>
            <person name="Hasebe M."/>
            <person name="Maruyama T."/>
            <person name="Minagawa J."/>
            <person name="Obokata J."/>
            <person name="Shigenobu S."/>
        </authorList>
    </citation>
    <scope>NUCLEOTIDE SEQUENCE [LARGE SCALE GENOMIC DNA]</scope>
</reference>
<organism evidence="1 2">
    <name type="scientific">Plakobranchus ocellatus</name>
    <dbReference type="NCBI Taxonomy" id="259542"/>
    <lineage>
        <taxon>Eukaryota</taxon>
        <taxon>Metazoa</taxon>
        <taxon>Spiralia</taxon>
        <taxon>Lophotrochozoa</taxon>
        <taxon>Mollusca</taxon>
        <taxon>Gastropoda</taxon>
        <taxon>Heterobranchia</taxon>
        <taxon>Euthyneura</taxon>
        <taxon>Panpulmonata</taxon>
        <taxon>Sacoglossa</taxon>
        <taxon>Placobranchoidea</taxon>
        <taxon>Plakobranchidae</taxon>
        <taxon>Plakobranchus</taxon>
    </lineage>
</organism>
<gene>
    <name evidence="1" type="ORF">PoB_006189500</name>
</gene>
<keyword evidence="2" id="KW-1185">Reference proteome</keyword>
<evidence type="ECO:0000313" key="2">
    <source>
        <dbReference type="Proteomes" id="UP000735302"/>
    </source>
</evidence>
<dbReference type="AlphaFoldDB" id="A0AAV4CUB4"/>
<accession>A0AAV4CUB4</accession>
<name>A0AAV4CUB4_9GAST</name>
<proteinExistence type="predicted"/>
<sequence>MRENASIRKKEERWVNNREKCFPHRLVLDETGLLGGESKNENDEHEDHTFDVVLPIMNDGEDDYDDDGNDDDKKFCRSLIGGDVRIAFDVVLVMMNDAEDGYEMMIRSFAFGERVI</sequence>
<dbReference type="Proteomes" id="UP000735302">
    <property type="component" value="Unassembled WGS sequence"/>
</dbReference>